<proteinExistence type="inferred from homology"/>
<accession>A0A920BU74</accession>
<evidence type="ECO:0000313" key="9">
    <source>
        <dbReference type="Proteomes" id="UP000682111"/>
    </source>
</evidence>
<evidence type="ECO:0000256" key="5">
    <source>
        <dbReference type="ARBA" id="ARBA00022989"/>
    </source>
</evidence>
<keyword evidence="4 7" id="KW-0812">Transmembrane</keyword>
<feature type="transmembrane region" description="Helical" evidence="7">
    <location>
        <begin position="326"/>
        <end position="348"/>
    </location>
</feature>
<dbReference type="Pfam" id="PF13440">
    <property type="entry name" value="Polysacc_synt_3"/>
    <property type="match status" value="1"/>
</dbReference>
<dbReference type="RefSeq" id="WP_095314301.1">
    <property type="nucleotide sequence ID" value="NZ_BORC01000003.1"/>
</dbReference>
<dbReference type="GO" id="GO:0005886">
    <property type="term" value="C:plasma membrane"/>
    <property type="evidence" value="ECO:0007669"/>
    <property type="project" value="UniProtKB-SubCell"/>
</dbReference>
<feature type="transmembrane region" description="Helical" evidence="7">
    <location>
        <begin position="45"/>
        <end position="62"/>
    </location>
</feature>
<feature type="transmembrane region" description="Helical" evidence="7">
    <location>
        <begin position="83"/>
        <end position="103"/>
    </location>
</feature>
<keyword evidence="3" id="KW-1003">Cell membrane</keyword>
<dbReference type="InterPro" id="IPR050833">
    <property type="entry name" value="Poly_Biosynth_Transport"/>
</dbReference>
<sequence length="496" mass="56173">MKDYQQVKERTISGLIWSFIDLLASQGIQFVVLLILARILAPEHFGLIGMVAIVIAVSNSIIDSGFSQALIREKEVSRAEYSTIFYFNILMSSLLYTALYVAAPYISAFFNESQLMIMIRFLSFGIVVNSFAIIPRVLLIKKLQFRTQSLITMTSSTLAGIFSVYLAAKGYGVWSLVVQALMTQALQTIFLWTVTKWLPVWSFKIAFFRRLFRFGSKLLLSGLIDTFYQNIYSLLIGRLYPAAMLGYYTNAAKLTDVIANSTTAALQRVTYPVLSGFQDDALQLRNMYERLIRLAAYIMFPLMIGFLTVAESFIPLLLGEQWIHSIGYFKLLCLAAMIYPLHALNLNILQVKGRADLFLKLEIIKKSLLTLLIGASLLFSLGIYGLITAAVLCSYLSLFINTYYSAREISYSVQEQLKDLIPSFFLALLMGGFVLLVGMLLPELYFIRILVQGLSGVIFYFTMSRVLKLFEFEILYSELMRIFNGRKEKLMKAKGA</sequence>
<feature type="transmembrane region" description="Helical" evidence="7">
    <location>
        <begin position="12"/>
        <end position="39"/>
    </location>
</feature>
<evidence type="ECO:0000313" key="8">
    <source>
        <dbReference type="EMBL" id="GIN62002.1"/>
    </source>
</evidence>
<feature type="transmembrane region" description="Helical" evidence="7">
    <location>
        <begin position="445"/>
        <end position="463"/>
    </location>
</feature>
<evidence type="ECO:0000256" key="1">
    <source>
        <dbReference type="ARBA" id="ARBA00004651"/>
    </source>
</evidence>
<dbReference type="EMBL" id="BORC01000003">
    <property type="protein sequence ID" value="GIN62002.1"/>
    <property type="molecule type" value="Genomic_DNA"/>
</dbReference>
<reference evidence="8" key="1">
    <citation type="submission" date="2021-03" db="EMBL/GenBank/DDBJ databases">
        <title>Antimicrobial resistance genes in bacteria isolated from Japanese honey, and their potential for conferring macrolide and lincosamide resistance in the American foulbrood pathogen Paenibacillus larvae.</title>
        <authorList>
            <person name="Okamoto M."/>
            <person name="Kumagai M."/>
            <person name="Kanamori H."/>
            <person name="Takamatsu D."/>
        </authorList>
    </citation>
    <scope>NUCLEOTIDE SEQUENCE</scope>
    <source>
        <strain evidence="8">J27TS8</strain>
    </source>
</reference>
<feature type="transmembrane region" description="Helical" evidence="7">
    <location>
        <begin position="294"/>
        <end position="314"/>
    </location>
</feature>
<evidence type="ECO:0000256" key="4">
    <source>
        <dbReference type="ARBA" id="ARBA00022692"/>
    </source>
</evidence>
<evidence type="ECO:0000256" key="7">
    <source>
        <dbReference type="SAM" id="Phobius"/>
    </source>
</evidence>
<dbReference type="Proteomes" id="UP000682111">
    <property type="component" value="Unassembled WGS sequence"/>
</dbReference>
<keyword evidence="5 7" id="KW-1133">Transmembrane helix</keyword>
<dbReference type="PANTHER" id="PTHR30250:SF10">
    <property type="entry name" value="LIPOPOLYSACCHARIDE BIOSYNTHESIS PROTEIN WZXC"/>
    <property type="match status" value="1"/>
</dbReference>
<comment type="similarity">
    <text evidence="2">Belongs to the polysaccharide synthase family.</text>
</comment>
<feature type="transmembrane region" description="Helical" evidence="7">
    <location>
        <begin position="188"/>
        <end position="207"/>
    </location>
</feature>
<keyword evidence="9" id="KW-1185">Reference proteome</keyword>
<gene>
    <name evidence="8" type="ORF">J27TS8_19950</name>
</gene>
<feature type="transmembrane region" description="Helical" evidence="7">
    <location>
        <begin position="369"/>
        <end position="400"/>
    </location>
</feature>
<comment type="subcellular location">
    <subcellularLocation>
        <location evidence="1">Cell membrane</location>
        <topology evidence="1">Multi-pass membrane protein</topology>
    </subcellularLocation>
</comment>
<dbReference type="PANTHER" id="PTHR30250">
    <property type="entry name" value="PST FAMILY PREDICTED COLANIC ACID TRANSPORTER"/>
    <property type="match status" value="1"/>
</dbReference>
<feature type="transmembrane region" description="Helical" evidence="7">
    <location>
        <begin position="115"/>
        <end position="138"/>
    </location>
</feature>
<evidence type="ECO:0000256" key="6">
    <source>
        <dbReference type="ARBA" id="ARBA00023136"/>
    </source>
</evidence>
<name>A0A920BU74_9BACI</name>
<comment type="caution">
    <text evidence="8">The sequence shown here is derived from an EMBL/GenBank/DDBJ whole genome shotgun (WGS) entry which is preliminary data.</text>
</comment>
<evidence type="ECO:0000256" key="3">
    <source>
        <dbReference type="ARBA" id="ARBA00022475"/>
    </source>
</evidence>
<organism evidence="8 9">
    <name type="scientific">Robertmurraya siralis</name>
    <dbReference type="NCBI Taxonomy" id="77777"/>
    <lineage>
        <taxon>Bacteria</taxon>
        <taxon>Bacillati</taxon>
        <taxon>Bacillota</taxon>
        <taxon>Bacilli</taxon>
        <taxon>Bacillales</taxon>
        <taxon>Bacillaceae</taxon>
        <taxon>Robertmurraya</taxon>
    </lineage>
</organism>
<evidence type="ECO:0000256" key="2">
    <source>
        <dbReference type="ARBA" id="ARBA00007430"/>
    </source>
</evidence>
<protein>
    <submittedName>
        <fullName evidence="8">Lipopolysaccharide biosynthesis protein</fullName>
    </submittedName>
</protein>
<dbReference type="CDD" id="cd13127">
    <property type="entry name" value="MATE_tuaB_like"/>
    <property type="match status" value="1"/>
</dbReference>
<dbReference type="AlphaFoldDB" id="A0A920BU74"/>
<keyword evidence="6 7" id="KW-0472">Membrane</keyword>
<feature type="transmembrane region" description="Helical" evidence="7">
    <location>
        <begin position="420"/>
        <end position="438"/>
    </location>
</feature>